<dbReference type="EMBL" id="BLRY01000309">
    <property type="protein sequence ID" value="GFP28619.1"/>
    <property type="molecule type" value="Genomic_DNA"/>
</dbReference>
<dbReference type="GO" id="GO:0016646">
    <property type="term" value="F:oxidoreductase activity, acting on the CH-NH group of donors, NAD or NADP as acceptor"/>
    <property type="evidence" value="ECO:0007669"/>
    <property type="project" value="UniProtKB-ARBA"/>
</dbReference>
<dbReference type="RefSeq" id="WP_176233946.1">
    <property type="nucleotide sequence ID" value="NZ_BLRY01000309.1"/>
</dbReference>
<dbReference type="InterPro" id="IPR053310">
    <property type="entry name" value="Flavoredoxin-like"/>
</dbReference>
<dbReference type="AlphaFoldDB" id="A0A6V8P7L1"/>
<reference evidence="2 3" key="1">
    <citation type="journal article" date="2020" name="Front. Microbiol.">
        <title>Single-cell genomics of novel Actinobacteria with the Wood-Ljungdahl pathway discovered in a serpentinizing system.</title>
        <authorList>
            <person name="Merino N."/>
            <person name="Kawai M."/>
            <person name="Boyd E.S."/>
            <person name="Colman D.R."/>
            <person name="McGlynn S.E."/>
            <person name="Nealson K.H."/>
            <person name="Kurokawa K."/>
            <person name="Hongoh Y."/>
        </authorList>
    </citation>
    <scope>NUCLEOTIDE SEQUENCE [LARGE SCALE GENOMIC DNA]</scope>
    <source>
        <strain evidence="2 3">S33</strain>
    </source>
</reference>
<evidence type="ECO:0000313" key="2">
    <source>
        <dbReference type="EMBL" id="GFP28619.1"/>
    </source>
</evidence>
<evidence type="ECO:0000313" key="3">
    <source>
        <dbReference type="Proteomes" id="UP000591948"/>
    </source>
</evidence>
<keyword evidence="3" id="KW-1185">Reference proteome</keyword>
<dbReference type="SUPFAM" id="SSF50475">
    <property type="entry name" value="FMN-binding split barrel"/>
    <property type="match status" value="1"/>
</dbReference>
<protein>
    <recommendedName>
        <fullName evidence="1">Flavin reductase like domain-containing protein</fullName>
    </recommendedName>
</protein>
<dbReference type="Pfam" id="PF01613">
    <property type="entry name" value="Flavin_Reduct"/>
    <property type="match status" value="1"/>
</dbReference>
<gene>
    <name evidence="2" type="ORF">HKBW3S33_02033</name>
</gene>
<dbReference type="SMART" id="SM00903">
    <property type="entry name" value="Flavin_Reduct"/>
    <property type="match status" value="1"/>
</dbReference>
<dbReference type="PANTHER" id="PTHR43241">
    <property type="entry name" value="FLAVIN REDUCTASE DOMAIN PROTEIN"/>
    <property type="match status" value="1"/>
</dbReference>
<accession>A0A6V8P7L1</accession>
<feature type="domain" description="Flavin reductase like" evidence="1">
    <location>
        <begin position="14"/>
        <end position="157"/>
    </location>
</feature>
<dbReference type="Proteomes" id="UP000591948">
    <property type="component" value="Unassembled WGS sequence"/>
</dbReference>
<dbReference type="InterPro" id="IPR012349">
    <property type="entry name" value="Split_barrel_FMN-bd"/>
</dbReference>
<comment type="caution">
    <text evidence="2">The sequence shown here is derived from an EMBL/GenBank/DDBJ whole genome shotgun (WGS) entry which is preliminary data.</text>
</comment>
<dbReference type="PANTHER" id="PTHR43241:SF1">
    <property type="entry name" value="FLAVIN REDUCTASE LIKE DOMAIN-CONTAINING PROTEIN"/>
    <property type="match status" value="1"/>
</dbReference>
<dbReference type="Gene3D" id="2.30.110.10">
    <property type="entry name" value="Electron Transport, Fmn-binding Protein, Chain A"/>
    <property type="match status" value="1"/>
</dbReference>
<evidence type="ECO:0000259" key="1">
    <source>
        <dbReference type="SMART" id="SM00903"/>
    </source>
</evidence>
<name>A0A6V8P7L1_9ACTN</name>
<proteinExistence type="predicted"/>
<sequence>MKITLEKPEKLYHFYPTTVALVAAKYRDKENAMAAAWHTALSTDPPLYGVALSPKRLTYELIKEAREFSVNFLLFEQLDKLHGMGKVSGRDVDKFSKFPLGKDEGVRIDSPIIREAYASYECLLEDEIDCGDHTLFVGRIVIIQYEEDFFQEGRLRTDLVKPILYLGSDNYITTREESHIKLA</sequence>
<dbReference type="GO" id="GO:0010181">
    <property type="term" value="F:FMN binding"/>
    <property type="evidence" value="ECO:0007669"/>
    <property type="project" value="InterPro"/>
</dbReference>
<dbReference type="InterPro" id="IPR002563">
    <property type="entry name" value="Flavin_Rdtase-like_dom"/>
</dbReference>
<organism evidence="2 3">
    <name type="scientific">Candidatus Hakubella thermalkaliphila</name>
    <dbReference type="NCBI Taxonomy" id="2754717"/>
    <lineage>
        <taxon>Bacteria</taxon>
        <taxon>Bacillati</taxon>
        <taxon>Actinomycetota</taxon>
        <taxon>Actinomycetota incertae sedis</taxon>
        <taxon>Candidatus Hakubellales</taxon>
        <taxon>Candidatus Hakubellaceae</taxon>
        <taxon>Candidatus Hakubella</taxon>
    </lineage>
</organism>